<evidence type="ECO:0000313" key="2">
    <source>
        <dbReference type="Proteomes" id="UP000271162"/>
    </source>
</evidence>
<proteinExistence type="predicted"/>
<dbReference type="AlphaFoldDB" id="A0A0N4XQX9"/>
<accession>A0A0N4XQX9</accession>
<dbReference type="EMBL" id="UYSL01010413">
    <property type="protein sequence ID" value="VDL68521.1"/>
    <property type="molecule type" value="Genomic_DNA"/>
</dbReference>
<organism evidence="3">
    <name type="scientific">Nippostrongylus brasiliensis</name>
    <name type="common">Rat hookworm</name>
    <dbReference type="NCBI Taxonomy" id="27835"/>
    <lineage>
        <taxon>Eukaryota</taxon>
        <taxon>Metazoa</taxon>
        <taxon>Ecdysozoa</taxon>
        <taxon>Nematoda</taxon>
        <taxon>Chromadorea</taxon>
        <taxon>Rhabditida</taxon>
        <taxon>Rhabditina</taxon>
        <taxon>Rhabditomorpha</taxon>
        <taxon>Strongyloidea</taxon>
        <taxon>Heligmosomidae</taxon>
        <taxon>Nippostrongylus</taxon>
    </lineage>
</organism>
<protein>
    <submittedName>
        <fullName evidence="1 3">Uncharacterized protein</fullName>
    </submittedName>
</protein>
<sequence length="65" mass="7054">MPQASYPHASDDELPVASCHLMRLGEARCVSRTSEASCTPSPVLKDVVSAYQIFLTFCSTGYKEA</sequence>
<dbReference type="WBParaSite" id="NBR_0000493101-mRNA-1">
    <property type="protein sequence ID" value="NBR_0000493101-mRNA-1"/>
    <property type="gene ID" value="NBR_0000493101"/>
</dbReference>
<reference evidence="1 2" key="2">
    <citation type="submission" date="2018-11" db="EMBL/GenBank/DDBJ databases">
        <authorList>
            <consortium name="Pathogen Informatics"/>
        </authorList>
    </citation>
    <scope>NUCLEOTIDE SEQUENCE [LARGE SCALE GENOMIC DNA]</scope>
</reference>
<reference evidence="3" key="1">
    <citation type="submission" date="2017-02" db="UniProtKB">
        <authorList>
            <consortium name="WormBaseParasite"/>
        </authorList>
    </citation>
    <scope>IDENTIFICATION</scope>
</reference>
<name>A0A0N4XQX9_NIPBR</name>
<evidence type="ECO:0000313" key="3">
    <source>
        <dbReference type="WBParaSite" id="NBR_0000493101-mRNA-1"/>
    </source>
</evidence>
<dbReference type="Proteomes" id="UP000271162">
    <property type="component" value="Unassembled WGS sequence"/>
</dbReference>
<keyword evidence="2" id="KW-1185">Reference proteome</keyword>
<gene>
    <name evidence="1" type="ORF">NBR_LOCUS4932</name>
</gene>
<evidence type="ECO:0000313" key="1">
    <source>
        <dbReference type="EMBL" id="VDL68521.1"/>
    </source>
</evidence>